<evidence type="ECO:0000259" key="2">
    <source>
        <dbReference type="PROSITE" id="PS50097"/>
    </source>
</evidence>
<keyword evidence="4" id="KW-1185">Reference proteome</keyword>
<dbReference type="PANTHER" id="PTHR47843:SF2">
    <property type="entry name" value="BTB DOMAIN-CONTAINING PROTEIN"/>
    <property type="match status" value="1"/>
</dbReference>
<feature type="compositionally biased region" description="Basic and acidic residues" evidence="1">
    <location>
        <begin position="11"/>
        <end position="23"/>
    </location>
</feature>
<dbReference type="PROSITE" id="PS50097">
    <property type="entry name" value="BTB"/>
    <property type="match status" value="1"/>
</dbReference>
<dbReference type="CDD" id="cd18186">
    <property type="entry name" value="BTB_POZ_ZBTB_KLHL-like"/>
    <property type="match status" value="1"/>
</dbReference>
<dbReference type="SUPFAM" id="SSF54695">
    <property type="entry name" value="POZ domain"/>
    <property type="match status" value="1"/>
</dbReference>
<dbReference type="Pfam" id="PF00651">
    <property type="entry name" value="BTB"/>
    <property type="match status" value="1"/>
</dbReference>
<proteinExistence type="predicted"/>
<comment type="caution">
    <text evidence="3">The sequence shown here is derived from an EMBL/GenBank/DDBJ whole genome shotgun (WGS) entry which is preliminary data.</text>
</comment>
<dbReference type="GeneID" id="90004474"/>
<reference evidence="3 4" key="1">
    <citation type="journal article" date="2023" name="Res Sq">
        <title>Genomic and morphological characterization of Knufia obscura isolated from the Mars 2020 spacecraft assembly facility.</title>
        <authorList>
            <person name="Chander A.M."/>
            <person name="Teixeira M.M."/>
            <person name="Singh N.K."/>
            <person name="Williams M.P."/>
            <person name="Parker C.W."/>
            <person name="Leo P."/>
            <person name="Stajich J.E."/>
            <person name="Torok T."/>
            <person name="Tighe S."/>
            <person name="Mason C.E."/>
            <person name="Venkateswaran K."/>
        </authorList>
    </citation>
    <scope>NUCLEOTIDE SEQUENCE [LARGE SCALE GENOMIC DNA]</scope>
    <source>
        <strain evidence="3 4">CCFEE 5817</strain>
    </source>
</reference>
<organism evidence="3 4">
    <name type="scientific">Knufia obscura</name>
    <dbReference type="NCBI Taxonomy" id="1635080"/>
    <lineage>
        <taxon>Eukaryota</taxon>
        <taxon>Fungi</taxon>
        <taxon>Dikarya</taxon>
        <taxon>Ascomycota</taxon>
        <taxon>Pezizomycotina</taxon>
        <taxon>Eurotiomycetes</taxon>
        <taxon>Chaetothyriomycetidae</taxon>
        <taxon>Chaetothyriales</taxon>
        <taxon>Trichomeriaceae</taxon>
        <taxon>Knufia</taxon>
    </lineage>
</organism>
<dbReference type="EMBL" id="JAVHJV010000023">
    <property type="protein sequence ID" value="KAK5936762.1"/>
    <property type="molecule type" value="Genomic_DNA"/>
</dbReference>
<dbReference type="PANTHER" id="PTHR47843">
    <property type="entry name" value="BTB DOMAIN-CONTAINING PROTEIN-RELATED"/>
    <property type="match status" value="1"/>
</dbReference>
<dbReference type="RefSeq" id="XP_064724852.1">
    <property type="nucleotide sequence ID" value="XM_064879413.1"/>
</dbReference>
<feature type="domain" description="BTB" evidence="2">
    <location>
        <begin position="54"/>
        <end position="118"/>
    </location>
</feature>
<gene>
    <name evidence="3" type="ORF">PMZ80_011025</name>
</gene>
<name>A0ABR0R808_9EURO</name>
<feature type="region of interest" description="Disordered" evidence="1">
    <location>
        <begin position="1"/>
        <end position="23"/>
    </location>
</feature>
<dbReference type="InterPro" id="IPR000210">
    <property type="entry name" value="BTB/POZ_dom"/>
</dbReference>
<sequence>MSITEEDISFESERRVDEDIPPDDHTLVVSSKGGIEPLANLQLSDLPSEYTRQKPVVVLIGPERTTYSVHRSLFAAKSPFFRTLLKDCWDGKKEEIEIGNISSAGFDIAVDWIYSGRLPDRVKEYSKDGSQPWDSTLCAYKVADVLMINKLQNEIIANEAAIFSKHGLKWRFCRLKDIYDNDLCHTKYYSFVLKSVVANMMTNQNQSSENWDDDLTSIEGDPQILSDLLRSVREWTRKPWKDFPKGDLTAFFVQDEHDQRLTS</sequence>
<dbReference type="InterPro" id="IPR011333">
    <property type="entry name" value="SKP1/BTB/POZ_sf"/>
</dbReference>
<protein>
    <recommendedName>
        <fullName evidence="2">BTB domain-containing protein</fullName>
    </recommendedName>
</protein>
<evidence type="ECO:0000313" key="4">
    <source>
        <dbReference type="Proteomes" id="UP001334248"/>
    </source>
</evidence>
<dbReference type="Proteomes" id="UP001334248">
    <property type="component" value="Unassembled WGS sequence"/>
</dbReference>
<evidence type="ECO:0000313" key="3">
    <source>
        <dbReference type="EMBL" id="KAK5936762.1"/>
    </source>
</evidence>
<feature type="compositionally biased region" description="Acidic residues" evidence="1">
    <location>
        <begin position="1"/>
        <end position="10"/>
    </location>
</feature>
<evidence type="ECO:0000256" key="1">
    <source>
        <dbReference type="SAM" id="MobiDB-lite"/>
    </source>
</evidence>
<dbReference type="Gene3D" id="3.30.710.10">
    <property type="entry name" value="Potassium Channel Kv1.1, Chain A"/>
    <property type="match status" value="1"/>
</dbReference>
<accession>A0ABR0R808</accession>